<evidence type="ECO:0000313" key="7">
    <source>
        <dbReference type="Proteomes" id="UP001634394"/>
    </source>
</evidence>
<reference evidence="6 7" key="1">
    <citation type="submission" date="2024-11" db="EMBL/GenBank/DDBJ databases">
        <title>Chromosome-level genome assembly of the freshwater bivalve Anodonta woodiana.</title>
        <authorList>
            <person name="Chen X."/>
        </authorList>
    </citation>
    <scope>NUCLEOTIDE SEQUENCE [LARGE SCALE GENOMIC DNA]</scope>
    <source>
        <strain evidence="6">MN2024</strain>
        <tissue evidence="6">Gills</tissue>
    </source>
</reference>
<dbReference type="Gene3D" id="2.10.90.10">
    <property type="entry name" value="Cystine-knot cytokines"/>
    <property type="match status" value="1"/>
</dbReference>
<feature type="chain" id="PRO_5044831610" evidence="5">
    <location>
        <begin position="25"/>
        <end position="195"/>
    </location>
</feature>
<organism evidence="6 7">
    <name type="scientific">Sinanodonta woodiana</name>
    <name type="common">Chinese pond mussel</name>
    <name type="synonym">Anodonta woodiana</name>
    <dbReference type="NCBI Taxonomy" id="1069815"/>
    <lineage>
        <taxon>Eukaryota</taxon>
        <taxon>Metazoa</taxon>
        <taxon>Spiralia</taxon>
        <taxon>Lophotrochozoa</taxon>
        <taxon>Mollusca</taxon>
        <taxon>Bivalvia</taxon>
        <taxon>Autobranchia</taxon>
        <taxon>Heteroconchia</taxon>
        <taxon>Palaeoheterodonta</taxon>
        <taxon>Unionida</taxon>
        <taxon>Unionoidea</taxon>
        <taxon>Unionidae</taxon>
        <taxon>Unioninae</taxon>
        <taxon>Sinanodonta</taxon>
    </lineage>
</organism>
<dbReference type="EMBL" id="JBJQND010000013">
    <property type="protein sequence ID" value="KAL3857117.1"/>
    <property type="molecule type" value="Genomic_DNA"/>
</dbReference>
<feature type="signal peptide" evidence="5">
    <location>
        <begin position="1"/>
        <end position="24"/>
    </location>
</feature>
<keyword evidence="4 5" id="KW-0732">Signal</keyword>
<sequence length="195" mass="22682">MDLLQSSVISYVLLLILHIKCTKQDKSCQNIPVEDVQRKYMCWSAGGGPFELDYSFFQIQELRSRIRNGTVNFLDRNDRNVYVYPLSDRLCPGKMNTESTLIQDRAQCPWYLEMTYSEVRWPHTIIQSKCKCKSCKGCEKEKEQMKCEEIRLLKKILLKSCESNTTKCEWNEAYQELSVGCTSVALHNLPNTKSN</sequence>
<dbReference type="InterPro" id="IPR010345">
    <property type="entry name" value="IL-17_fam"/>
</dbReference>
<proteinExistence type="inferred from homology"/>
<comment type="similarity">
    <text evidence="2">Belongs to the IL-17 family.</text>
</comment>
<evidence type="ECO:0000256" key="3">
    <source>
        <dbReference type="ARBA" id="ARBA00022525"/>
    </source>
</evidence>
<keyword evidence="7" id="KW-1185">Reference proteome</keyword>
<protein>
    <submittedName>
        <fullName evidence="6">Uncharacterized protein</fullName>
    </submittedName>
</protein>
<dbReference type="SUPFAM" id="SSF57501">
    <property type="entry name" value="Cystine-knot cytokines"/>
    <property type="match status" value="1"/>
</dbReference>
<gene>
    <name evidence="6" type="ORF">ACJMK2_011812</name>
</gene>
<dbReference type="InterPro" id="IPR029034">
    <property type="entry name" value="Cystine-knot_cytokine"/>
</dbReference>
<dbReference type="Pfam" id="PF06083">
    <property type="entry name" value="IL17"/>
    <property type="match status" value="1"/>
</dbReference>
<evidence type="ECO:0000256" key="5">
    <source>
        <dbReference type="SAM" id="SignalP"/>
    </source>
</evidence>
<comment type="caution">
    <text evidence="6">The sequence shown here is derived from an EMBL/GenBank/DDBJ whole genome shotgun (WGS) entry which is preliminary data.</text>
</comment>
<evidence type="ECO:0000256" key="2">
    <source>
        <dbReference type="ARBA" id="ARBA00007236"/>
    </source>
</evidence>
<keyword evidence="3" id="KW-0964">Secreted</keyword>
<evidence type="ECO:0000256" key="4">
    <source>
        <dbReference type="ARBA" id="ARBA00022729"/>
    </source>
</evidence>
<evidence type="ECO:0000256" key="1">
    <source>
        <dbReference type="ARBA" id="ARBA00004613"/>
    </source>
</evidence>
<evidence type="ECO:0000313" key="6">
    <source>
        <dbReference type="EMBL" id="KAL3857117.1"/>
    </source>
</evidence>
<dbReference type="GO" id="GO:0005576">
    <property type="term" value="C:extracellular region"/>
    <property type="evidence" value="ECO:0007669"/>
    <property type="project" value="UniProtKB-SubCell"/>
</dbReference>
<dbReference type="AlphaFoldDB" id="A0ABD3V678"/>
<dbReference type="Proteomes" id="UP001634394">
    <property type="component" value="Unassembled WGS sequence"/>
</dbReference>
<accession>A0ABD3V678</accession>
<name>A0ABD3V678_SINWO</name>
<comment type="subcellular location">
    <subcellularLocation>
        <location evidence="1">Secreted</location>
    </subcellularLocation>
</comment>